<name>A0A1E1K0V7_9HELO</name>
<comment type="catalytic activity">
    <reaction evidence="16">
        <text>L-lysyl-L-lysine(out) = L-lysyl-L-lysine(in)</text>
        <dbReference type="Rhea" id="RHEA:79403"/>
        <dbReference type="ChEBI" id="CHEBI:229956"/>
    </reaction>
</comment>
<feature type="transmembrane region" description="Helical" evidence="25">
    <location>
        <begin position="103"/>
        <end position="124"/>
    </location>
</feature>
<dbReference type="AlphaFoldDB" id="A0A1E1K0V7"/>
<evidence type="ECO:0000256" key="2">
    <source>
        <dbReference type="ARBA" id="ARBA00008335"/>
    </source>
</evidence>
<comment type="catalytic activity">
    <reaction evidence="14">
        <text>L-aspartyl-L-lysine(out) = L-aspartyl-L-lysine(in)</text>
        <dbReference type="Rhea" id="RHEA:79411"/>
        <dbReference type="ChEBI" id="CHEBI:229953"/>
    </reaction>
</comment>
<feature type="transmembrane region" description="Helical" evidence="25">
    <location>
        <begin position="162"/>
        <end position="184"/>
    </location>
</feature>
<comment type="catalytic activity">
    <reaction evidence="17">
        <text>L-arginyl-glycine(out) = L-arginyl-glycine(in)</text>
        <dbReference type="Rhea" id="RHEA:79391"/>
        <dbReference type="ChEBI" id="CHEBI:229955"/>
    </reaction>
</comment>
<comment type="subcellular location">
    <subcellularLocation>
        <location evidence="1">Lysosome membrane</location>
        <topology evidence="1">Multi-pass membrane protein</topology>
    </subcellularLocation>
</comment>
<keyword evidence="27" id="KW-1185">Reference proteome</keyword>
<accession>A0A1E1K0V7</accession>
<reference evidence="27" key="1">
    <citation type="submission" date="2016-03" db="EMBL/GenBank/DDBJ databases">
        <authorList>
            <person name="Guldener U."/>
        </authorList>
    </citation>
    <scope>NUCLEOTIDE SEQUENCE [LARGE SCALE GENOMIC DNA]</scope>
    <source>
        <strain evidence="27">04CH-RAC-A.6.1</strain>
    </source>
</reference>
<feature type="transmembrane region" description="Helical" evidence="25">
    <location>
        <begin position="285"/>
        <end position="307"/>
    </location>
</feature>
<evidence type="ECO:0000313" key="26">
    <source>
        <dbReference type="EMBL" id="CZS91746.1"/>
    </source>
</evidence>
<dbReference type="GO" id="GO:0022857">
    <property type="term" value="F:transmembrane transporter activity"/>
    <property type="evidence" value="ECO:0007669"/>
    <property type="project" value="InterPro"/>
</dbReference>
<comment type="function">
    <text evidence="23">Lysosomal dipeptide uniporter that selectively exports lysine, arginine or histidine-containing dipeptides with a net positive charge from the lysosome lumen into the cytosol. Could play a role in a specific type of protein O-glycosylation indirectly regulating macrophages migration and tissue invasion. Also essential for liver homeostasis.</text>
</comment>
<evidence type="ECO:0000313" key="27">
    <source>
        <dbReference type="Proteomes" id="UP000178912"/>
    </source>
</evidence>
<comment type="catalytic activity">
    <reaction evidence="12">
        <text>L-lysyl-L-alpha-amino acid(out) = L-lysyl-L-alpha-amino acid(in)</text>
        <dbReference type="Rhea" id="RHEA:79387"/>
        <dbReference type="ChEBI" id="CHEBI:229965"/>
    </reaction>
</comment>
<evidence type="ECO:0000256" key="22">
    <source>
        <dbReference type="ARBA" id="ARBA00045018"/>
    </source>
</evidence>
<protein>
    <recommendedName>
        <fullName evidence="21">Lysosomal dipeptide transporter MFSD1</fullName>
    </recommendedName>
    <alternativeName>
        <fullName evidence="22">Major facilitator superfamily domain-containing protein 1</fullName>
    </alternativeName>
</protein>
<comment type="catalytic activity">
    <reaction evidence="11">
        <text>L-alpha-aminoacyl-L-histidine(out) = L-alpha-aminoacyl-L-histidine(in)</text>
        <dbReference type="Rhea" id="RHEA:79375"/>
        <dbReference type="ChEBI" id="CHEBI:229967"/>
    </reaction>
</comment>
<evidence type="ECO:0000256" key="8">
    <source>
        <dbReference type="ARBA" id="ARBA00044876"/>
    </source>
</evidence>
<dbReference type="OrthoDB" id="424834at2759"/>
<evidence type="ECO:0000256" key="9">
    <source>
        <dbReference type="ARBA" id="ARBA00044878"/>
    </source>
</evidence>
<dbReference type="InterPro" id="IPR011701">
    <property type="entry name" value="MFS"/>
</dbReference>
<feature type="transmembrane region" description="Helical" evidence="25">
    <location>
        <begin position="130"/>
        <end position="150"/>
    </location>
</feature>
<evidence type="ECO:0000256" key="10">
    <source>
        <dbReference type="ARBA" id="ARBA00044881"/>
    </source>
</evidence>
<comment type="catalytic activity">
    <reaction evidence="13">
        <text>L-alpha-aminoacyl-L-lysine(out) = L-alpha-aminoacyl-L-lysine(in)</text>
        <dbReference type="Rhea" id="RHEA:79383"/>
        <dbReference type="ChEBI" id="CHEBI:229966"/>
    </reaction>
</comment>
<gene>
    <name evidence="26" type="ORF">RAG0_02271</name>
</gene>
<feature type="transmembrane region" description="Helical" evidence="25">
    <location>
        <begin position="344"/>
        <end position="367"/>
    </location>
</feature>
<dbReference type="EMBL" id="FJUX01000009">
    <property type="protein sequence ID" value="CZS91746.1"/>
    <property type="molecule type" value="Genomic_DNA"/>
</dbReference>
<comment type="catalytic activity">
    <reaction evidence="20">
        <text>L-lysyl-glycine(out) = L-lysyl-glycine(in)</text>
        <dbReference type="Rhea" id="RHEA:79407"/>
        <dbReference type="ChEBI" id="CHEBI:191202"/>
    </reaction>
</comment>
<keyword evidence="6 25" id="KW-0472">Membrane</keyword>
<feature type="transmembrane region" description="Helical" evidence="25">
    <location>
        <begin position="68"/>
        <end position="91"/>
    </location>
</feature>
<feature type="transmembrane region" description="Helical" evidence="25">
    <location>
        <begin position="196"/>
        <end position="218"/>
    </location>
</feature>
<evidence type="ECO:0000256" key="23">
    <source>
        <dbReference type="ARBA" id="ARBA00045709"/>
    </source>
</evidence>
<keyword evidence="3" id="KW-0813">Transport</keyword>
<comment type="catalytic activity">
    <reaction evidence="18">
        <text>L-histidyl-L-alpha-amino acid(out) = L-histidyl-L-alpha-amino acid(in)</text>
        <dbReference type="Rhea" id="RHEA:79379"/>
        <dbReference type="ChEBI" id="CHEBI:229964"/>
    </reaction>
</comment>
<evidence type="ECO:0000256" key="19">
    <source>
        <dbReference type="ARBA" id="ARBA00044919"/>
    </source>
</evidence>
<evidence type="ECO:0000256" key="13">
    <source>
        <dbReference type="ARBA" id="ARBA00044893"/>
    </source>
</evidence>
<comment type="subunit">
    <text evidence="24">Homodimer. Interacts with lysosomal protein GLMP (via lumenal domain); the interaction starts while both proteins are still in the endoplasmic reticulum and is required for stabilization of MFSD1 in lysosomes but has no direct effect on its targeting to lysosomes or transporter activity.</text>
</comment>
<keyword evidence="4 25" id="KW-0812">Transmembrane</keyword>
<proteinExistence type="inferred from homology"/>
<evidence type="ECO:0000256" key="20">
    <source>
        <dbReference type="ARBA" id="ARBA00044924"/>
    </source>
</evidence>
<evidence type="ECO:0000256" key="18">
    <source>
        <dbReference type="ARBA" id="ARBA00044912"/>
    </source>
</evidence>
<dbReference type="PANTHER" id="PTHR23512:SF3">
    <property type="entry name" value="MAJOR FACILITATOR SUPERFAMILY DOMAIN-CONTAINING PROTEIN 1"/>
    <property type="match status" value="1"/>
</dbReference>
<keyword evidence="7" id="KW-0458">Lysosome</keyword>
<evidence type="ECO:0000256" key="17">
    <source>
        <dbReference type="ARBA" id="ARBA00044903"/>
    </source>
</evidence>
<evidence type="ECO:0000256" key="24">
    <source>
        <dbReference type="ARBA" id="ARBA00046376"/>
    </source>
</evidence>
<dbReference type="SUPFAM" id="SSF103473">
    <property type="entry name" value="MFS general substrate transporter"/>
    <property type="match status" value="1"/>
</dbReference>
<comment type="catalytic activity">
    <reaction evidence="19">
        <text>L-alanyl-L-lysine(out) = L-alanyl-L-lysine(in)</text>
        <dbReference type="Rhea" id="RHEA:79415"/>
        <dbReference type="ChEBI" id="CHEBI:192470"/>
    </reaction>
</comment>
<dbReference type="Proteomes" id="UP000178912">
    <property type="component" value="Unassembled WGS sequence"/>
</dbReference>
<dbReference type="Pfam" id="PF07690">
    <property type="entry name" value="MFS_1"/>
    <property type="match status" value="1"/>
</dbReference>
<keyword evidence="5 25" id="KW-1133">Transmembrane helix</keyword>
<feature type="transmembrane region" description="Helical" evidence="25">
    <location>
        <begin position="319"/>
        <end position="338"/>
    </location>
</feature>
<feature type="transmembrane region" description="Helical" evidence="25">
    <location>
        <begin position="433"/>
        <end position="455"/>
    </location>
</feature>
<organism evidence="26 27">
    <name type="scientific">Rhynchosporium agropyri</name>
    <dbReference type="NCBI Taxonomy" id="914238"/>
    <lineage>
        <taxon>Eukaryota</taxon>
        <taxon>Fungi</taxon>
        <taxon>Dikarya</taxon>
        <taxon>Ascomycota</taxon>
        <taxon>Pezizomycotina</taxon>
        <taxon>Leotiomycetes</taxon>
        <taxon>Helotiales</taxon>
        <taxon>Ploettnerulaceae</taxon>
        <taxon>Rhynchosporium</taxon>
    </lineage>
</organism>
<comment type="catalytic activity">
    <reaction evidence="9">
        <text>L-histidyl-glycine(out) = L-histidyl-glycine(in)</text>
        <dbReference type="Rhea" id="RHEA:79395"/>
        <dbReference type="ChEBI" id="CHEBI:229957"/>
    </reaction>
</comment>
<dbReference type="Gene3D" id="1.20.1250.20">
    <property type="entry name" value="MFS general substrate transporter like domains"/>
    <property type="match status" value="2"/>
</dbReference>
<evidence type="ECO:0000256" key="11">
    <source>
        <dbReference type="ARBA" id="ARBA00044884"/>
    </source>
</evidence>
<evidence type="ECO:0000256" key="14">
    <source>
        <dbReference type="ARBA" id="ARBA00044898"/>
    </source>
</evidence>
<feature type="transmembrane region" description="Helical" evidence="25">
    <location>
        <begin position="28"/>
        <end position="48"/>
    </location>
</feature>
<dbReference type="InterPro" id="IPR052187">
    <property type="entry name" value="MFSD1"/>
</dbReference>
<evidence type="ECO:0000256" key="6">
    <source>
        <dbReference type="ARBA" id="ARBA00023136"/>
    </source>
</evidence>
<evidence type="ECO:0000256" key="12">
    <source>
        <dbReference type="ARBA" id="ARBA00044891"/>
    </source>
</evidence>
<dbReference type="InterPro" id="IPR036259">
    <property type="entry name" value="MFS_trans_sf"/>
</dbReference>
<sequence length="496" mass="53431">MRDDQPLLVLLPPPHNVLEDEVELPSLIMSWSILFAASGMMWGIYFIYDIPASLSTPLQHHLGLSDSQYAYLVAGLYTAYATPNFVLPGLCGFVVHRYGQKRVLMSSLAIAILGQTIFASALQGRAEGRWGLVAGRVFVGIGSEIPGVIASDTVTRWFHGRTLALALAMLLCISRLGSVATSVLTPRLTEKYGVVGATWASTSIAMAVSICCAAYLIFLDRHTIVAEDSKPLALSTYKDSLRRFPRVFWILTIICFASYGCLGPFNNSAQRFLSSRFYEGNERAAGLAVSIPNTLSGVLVLPFGLLLDFPRLNNYPVAIFLSSGLLLTAHLCFLMQLTGPVFPLVLLGIAYGLFGTAFWPAVASCILEAPTGVPDPELLAAFTPKLPSRLAPNISEYSQPAFNSEGAPETSRISADSTFTSAYPFSQIGNEDLLVIGYGLMTSLLNLSMGVTPIVLAGMEILAAFTGLEICFVALAGFSLCAAGKLINDWKVKRIT</sequence>
<evidence type="ECO:0000256" key="4">
    <source>
        <dbReference type="ARBA" id="ARBA00022692"/>
    </source>
</evidence>
<comment type="catalytic activity">
    <reaction evidence="15">
        <text>L-arginyl-L-alpha-amino acid(out) = L-arginyl-L-alpha-amino acid(in)</text>
        <dbReference type="Rhea" id="RHEA:79371"/>
        <dbReference type="ChEBI" id="CHEBI:84315"/>
    </reaction>
</comment>
<evidence type="ECO:0000256" key="5">
    <source>
        <dbReference type="ARBA" id="ARBA00022989"/>
    </source>
</evidence>
<evidence type="ECO:0000256" key="7">
    <source>
        <dbReference type="ARBA" id="ARBA00023228"/>
    </source>
</evidence>
<evidence type="ECO:0000256" key="1">
    <source>
        <dbReference type="ARBA" id="ARBA00004155"/>
    </source>
</evidence>
<feature type="transmembrane region" description="Helical" evidence="25">
    <location>
        <begin position="247"/>
        <end position="265"/>
    </location>
</feature>
<comment type="similarity">
    <text evidence="2">Belongs to the major facilitator superfamily.</text>
</comment>
<comment type="catalytic activity">
    <reaction evidence="8">
        <text>L-lysyl-L-alanine(out) = L-lysyl-L-alanine(in)</text>
        <dbReference type="Rhea" id="RHEA:79399"/>
        <dbReference type="ChEBI" id="CHEBI:229954"/>
    </reaction>
</comment>
<evidence type="ECO:0000256" key="25">
    <source>
        <dbReference type="SAM" id="Phobius"/>
    </source>
</evidence>
<evidence type="ECO:0000256" key="16">
    <source>
        <dbReference type="ARBA" id="ARBA00044900"/>
    </source>
</evidence>
<dbReference type="PANTHER" id="PTHR23512">
    <property type="entry name" value="MAJOR FACILITATOR SUPERFAMILY DOMAIN-CONTAINING PROTEIN 1"/>
    <property type="match status" value="1"/>
</dbReference>
<feature type="transmembrane region" description="Helical" evidence="25">
    <location>
        <begin position="461"/>
        <end position="484"/>
    </location>
</feature>
<evidence type="ECO:0000256" key="3">
    <source>
        <dbReference type="ARBA" id="ARBA00022448"/>
    </source>
</evidence>
<comment type="catalytic activity">
    <reaction evidence="10">
        <text>L-alpha-aminoacyl-L-arginine(out) = L-alpha-aminoacyl-L-arginine(in)</text>
        <dbReference type="Rhea" id="RHEA:79367"/>
        <dbReference type="ChEBI" id="CHEBI:229968"/>
    </reaction>
</comment>
<evidence type="ECO:0000256" key="15">
    <source>
        <dbReference type="ARBA" id="ARBA00044899"/>
    </source>
</evidence>
<evidence type="ECO:0000256" key="21">
    <source>
        <dbReference type="ARBA" id="ARBA00044985"/>
    </source>
</evidence>